<dbReference type="PANTHER" id="PTHR33930">
    <property type="entry name" value="ALKYL HYDROPEROXIDE REDUCTASE AHPD"/>
    <property type="match status" value="1"/>
</dbReference>
<proteinExistence type="predicted"/>
<sequence length="126" mass="14221">MSLVTEFNDYRSRMNEKIMAADNKVIKRFFNLDTNTYQAGALDVKTKEIVGLACSMVLRCDDCIKYHLGKCYEEGLTDAEVYEVFAIANLIGGSIVIPHFRRAVEYWEALKEESAQPAPAHAEHTA</sequence>
<dbReference type="SUPFAM" id="SSF69118">
    <property type="entry name" value="AhpD-like"/>
    <property type="match status" value="1"/>
</dbReference>
<name>A0A7L4ZXX8_9BACT</name>
<protein>
    <submittedName>
        <fullName evidence="1">Carboxymuconolactone decarboxylase family protein</fullName>
    </submittedName>
</protein>
<reference evidence="1 2" key="1">
    <citation type="submission" date="2019-09" db="EMBL/GenBank/DDBJ databases">
        <title>Genome sequence of Hymenobacter sp. M3.</title>
        <authorList>
            <person name="Srinivasan S."/>
        </authorList>
    </citation>
    <scope>NUCLEOTIDE SEQUENCE [LARGE SCALE GENOMIC DNA]</scope>
    <source>
        <strain evidence="1 2">M3</strain>
    </source>
</reference>
<comment type="caution">
    <text evidence="1">The sequence shown here is derived from an EMBL/GenBank/DDBJ whole genome shotgun (WGS) entry which is preliminary data.</text>
</comment>
<evidence type="ECO:0000313" key="2">
    <source>
        <dbReference type="Proteomes" id="UP000326380"/>
    </source>
</evidence>
<keyword evidence="2" id="KW-1185">Reference proteome</keyword>
<dbReference type="Pfam" id="PF02627">
    <property type="entry name" value="CMD"/>
    <property type="match status" value="1"/>
</dbReference>
<dbReference type="GO" id="GO:0051920">
    <property type="term" value="F:peroxiredoxin activity"/>
    <property type="evidence" value="ECO:0007669"/>
    <property type="project" value="InterPro"/>
</dbReference>
<dbReference type="RefSeq" id="WP_151078388.1">
    <property type="nucleotide sequence ID" value="NZ_CP047647.1"/>
</dbReference>
<dbReference type="Proteomes" id="UP000326380">
    <property type="component" value="Unassembled WGS sequence"/>
</dbReference>
<organism evidence="1 2">
    <name type="scientific">Hymenobacter busanensis</name>
    <dbReference type="NCBI Taxonomy" id="2607656"/>
    <lineage>
        <taxon>Bacteria</taxon>
        <taxon>Pseudomonadati</taxon>
        <taxon>Bacteroidota</taxon>
        <taxon>Cytophagia</taxon>
        <taxon>Cytophagales</taxon>
        <taxon>Hymenobacteraceae</taxon>
        <taxon>Hymenobacter</taxon>
    </lineage>
</organism>
<accession>A0A7L4ZXX8</accession>
<dbReference type="InterPro" id="IPR003779">
    <property type="entry name" value="CMD-like"/>
</dbReference>
<dbReference type="AlphaFoldDB" id="A0A7L4ZXX8"/>
<dbReference type="PANTHER" id="PTHR33930:SF2">
    <property type="entry name" value="BLR3452 PROTEIN"/>
    <property type="match status" value="1"/>
</dbReference>
<dbReference type="InterPro" id="IPR029032">
    <property type="entry name" value="AhpD-like"/>
</dbReference>
<gene>
    <name evidence="1" type="ORF">F0P96_08245</name>
</gene>
<dbReference type="EMBL" id="VTWU01000003">
    <property type="protein sequence ID" value="KAA9332967.1"/>
    <property type="molecule type" value="Genomic_DNA"/>
</dbReference>
<dbReference type="Gene3D" id="1.20.1290.10">
    <property type="entry name" value="AhpD-like"/>
    <property type="match status" value="1"/>
</dbReference>
<evidence type="ECO:0000313" key="1">
    <source>
        <dbReference type="EMBL" id="KAA9332967.1"/>
    </source>
</evidence>